<feature type="domain" description="VTT" evidence="7">
    <location>
        <begin position="51"/>
        <end position="169"/>
    </location>
</feature>
<reference evidence="8 9" key="1">
    <citation type="submission" date="2018-06" db="EMBL/GenBank/DDBJ databases">
        <title>Paenibacillus imtechensis sp. nov.</title>
        <authorList>
            <person name="Pinnaka A.K."/>
            <person name="Singh H."/>
            <person name="Kaur M."/>
        </authorList>
    </citation>
    <scope>NUCLEOTIDE SEQUENCE [LARGE SCALE GENOMIC DNA]</scope>
    <source>
        <strain evidence="8 9">SMB1</strain>
    </source>
</reference>
<organism evidence="8 9">
    <name type="scientific">Paenibacillus sambharensis</name>
    <dbReference type="NCBI Taxonomy" id="1803190"/>
    <lineage>
        <taxon>Bacteria</taxon>
        <taxon>Bacillati</taxon>
        <taxon>Bacillota</taxon>
        <taxon>Bacilli</taxon>
        <taxon>Bacillales</taxon>
        <taxon>Paenibacillaceae</taxon>
        <taxon>Paenibacillus</taxon>
    </lineage>
</organism>
<protein>
    <recommendedName>
        <fullName evidence="6">TVP38/TMEM64 family membrane protein</fullName>
    </recommendedName>
</protein>
<feature type="transmembrane region" description="Helical" evidence="6">
    <location>
        <begin position="35"/>
        <end position="55"/>
    </location>
</feature>
<feature type="transmembrane region" description="Helical" evidence="6">
    <location>
        <begin position="67"/>
        <end position="92"/>
    </location>
</feature>
<evidence type="ECO:0000256" key="2">
    <source>
        <dbReference type="ARBA" id="ARBA00022475"/>
    </source>
</evidence>
<dbReference type="RefSeq" id="WP_111144949.1">
    <property type="nucleotide sequence ID" value="NZ_QKRB01000010.1"/>
</dbReference>
<sequence>MYKKTGIALLYAGATYLIFRYGASMMAWLNDSDSTLLVTALATILALFPVIPYPIVGGAIGAAFGPAIGGLITWIGSAAASILMFLFVRYGYQEWGSRLLRRYRSLDKLTEMFERSAFLTIVFARLVPFIPSIVTNVYSALSRVPFAVYAIASSLGKIPPMVLFAVVGDSIANRPAQIAAIIAGYAAFFALTWWLHRLWRRRQGLVKSSPD</sequence>
<keyword evidence="4 6" id="KW-1133">Transmembrane helix</keyword>
<dbReference type="Proteomes" id="UP000249522">
    <property type="component" value="Unassembled WGS sequence"/>
</dbReference>
<dbReference type="OrthoDB" id="2381682at2"/>
<gene>
    <name evidence="8" type="ORF">DNH61_01570</name>
</gene>
<feature type="transmembrane region" description="Helical" evidence="6">
    <location>
        <begin position="146"/>
        <end position="166"/>
    </location>
</feature>
<evidence type="ECO:0000256" key="1">
    <source>
        <dbReference type="ARBA" id="ARBA00004651"/>
    </source>
</evidence>
<comment type="subcellular location">
    <subcellularLocation>
        <location evidence="1 6">Cell membrane</location>
        <topology evidence="1 6">Multi-pass membrane protein</topology>
    </subcellularLocation>
</comment>
<feature type="transmembrane region" description="Helical" evidence="6">
    <location>
        <begin position="6"/>
        <end position="23"/>
    </location>
</feature>
<name>A0A2W1LBH2_9BACL</name>
<dbReference type="PANTHER" id="PTHR12677">
    <property type="entry name" value="GOLGI APPARATUS MEMBRANE PROTEIN TVP38-RELATED"/>
    <property type="match status" value="1"/>
</dbReference>
<evidence type="ECO:0000256" key="3">
    <source>
        <dbReference type="ARBA" id="ARBA00022692"/>
    </source>
</evidence>
<keyword evidence="3 6" id="KW-0812">Transmembrane</keyword>
<feature type="transmembrane region" description="Helical" evidence="6">
    <location>
        <begin position="113"/>
        <end position="134"/>
    </location>
</feature>
<dbReference type="PANTHER" id="PTHR12677:SF59">
    <property type="entry name" value="GOLGI APPARATUS MEMBRANE PROTEIN TVP38-RELATED"/>
    <property type="match status" value="1"/>
</dbReference>
<keyword evidence="9" id="KW-1185">Reference proteome</keyword>
<dbReference type="AlphaFoldDB" id="A0A2W1LBH2"/>
<dbReference type="GO" id="GO:0005886">
    <property type="term" value="C:plasma membrane"/>
    <property type="evidence" value="ECO:0007669"/>
    <property type="project" value="UniProtKB-SubCell"/>
</dbReference>
<dbReference type="InterPro" id="IPR015414">
    <property type="entry name" value="TMEM64"/>
</dbReference>
<proteinExistence type="inferred from homology"/>
<keyword evidence="5 6" id="KW-0472">Membrane</keyword>
<dbReference type="InterPro" id="IPR032816">
    <property type="entry name" value="VTT_dom"/>
</dbReference>
<evidence type="ECO:0000259" key="7">
    <source>
        <dbReference type="Pfam" id="PF09335"/>
    </source>
</evidence>
<evidence type="ECO:0000256" key="4">
    <source>
        <dbReference type="ARBA" id="ARBA00022989"/>
    </source>
</evidence>
<evidence type="ECO:0000313" key="8">
    <source>
        <dbReference type="EMBL" id="PZD97588.1"/>
    </source>
</evidence>
<comment type="caution">
    <text evidence="8">The sequence shown here is derived from an EMBL/GenBank/DDBJ whole genome shotgun (WGS) entry which is preliminary data.</text>
</comment>
<dbReference type="Pfam" id="PF09335">
    <property type="entry name" value="VTT_dom"/>
    <property type="match status" value="1"/>
</dbReference>
<evidence type="ECO:0000256" key="6">
    <source>
        <dbReference type="RuleBase" id="RU366058"/>
    </source>
</evidence>
<keyword evidence="2 6" id="KW-1003">Cell membrane</keyword>
<evidence type="ECO:0000313" key="9">
    <source>
        <dbReference type="Proteomes" id="UP000249522"/>
    </source>
</evidence>
<comment type="similarity">
    <text evidence="6">Belongs to the TVP38/TMEM64 family.</text>
</comment>
<accession>A0A2W1LBH2</accession>
<feature type="transmembrane region" description="Helical" evidence="6">
    <location>
        <begin position="178"/>
        <end position="196"/>
    </location>
</feature>
<dbReference type="EMBL" id="QKRB01000010">
    <property type="protein sequence ID" value="PZD97588.1"/>
    <property type="molecule type" value="Genomic_DNA"/>
</dbReference>
<evidence type="ECO:0000256" key="5">
    <source>
        <dbReference type="ARBA" id="ARBA00023136"/>
    </source>
</evidence>